<organism evidence="1 2">
    <name type="scientific">Gigaspora rosea</name>
    <dbReference type="NCBI Taxonomy" id="44941"/>
    <lineage>
        <taxon>Eukaryota</taxon>
        <taxon>Fungi</taxon>
        <taxon>Fungi incertae sedis</taxon>
        <taxon>Mucoromycota</taxon>
        <taxon>Glomeromycotina</taxon>
        <taxon>Glomeromycetes</taxon>
        <taxon>Diversisporales</taxon>
        <taxon>Gigasporaceae</taxon>
        <taxon>Gigaspora</taxon>
    </lineage>
</organism>
<keyword evidence="2" id="KW-1185">Reference proteome</keyword>
<accession>A0A397UMQ9</accession>
<dbReference type="EMBL" id="QKWP01001482">
    <property type="protein sequence ID" value="RIB08643.1"/>
    <property type="molecule type" value="Genomic_DNA"/>
</dbReference>
<evidence type="ECO:0000313" key="2">
    <source>
        <dbReference type="Proteomes" id="UP000266673"/>
    </source>
</evidence>
<dbReference type="OrthoDB" id="2473971at2759"/>
<gene>
    <name evidence="1" type="ORF">C2G38_2211130</name>
</gene>
<evidence type="ECO:0000313" key="1">
    <source>
        <dbReference type="EMBL" id="RIB08643.1"/>
    </source>
</evidence>
<proteinExistence type="predicted"/>
<name>A0A397UMQ9_9GLOM</name>
<dbReference type="Proteomes" id="UP000266673">
    <property type="component" value="Unassembled WGS sequence"/>
</dbReference>
<dbReference type="AlphaFoldDB" id="A0A397UMQ9"/>
<protein>
    <submittedName>
        <fullName evidence="1">Uncharacterized protein</fullName>
    </submittedName>
</protein>
<sequence length="152" mass="17131">MSQATSDKIFNTGELAPPNLIDTPSVITNNVLNTREFENLNLTDMSNIPSSKIWVQHPERGPFSFTYEELMNKGVKDLDDLKKLLLIRFGYDPEKTPTDCITVCHPKENNLRASTPITELFNDDKSALEKHETNINCAPPISGYGTQYKQSI</sequence>
<comment type="caution">
    <text evidence="1">The sequence shown here is derived from an EMBL/GenBank/DDBJ whole genome shotgun (WGS) entry which is preliminary data.</text>
</comment>
<reference evidence="1 2" key="1">
    <citation type="submission" date="2018-06" db="EMBL/GenBank/DDBJ databases">
        <title>Comparative genomics reveals the genomic features of Rhizophagus irregularis, R. cerebriforme, R. diaphanum and Gigaspora rosea, and their symbiotic lifestyle signature.</title>
        <authorList>
            <person name="Morin E."/>
            <person name="San Clemente H."/>
            <person name="Chen E.C.H."/>
            <person name="De La Providencia I."/>
            <person name="Hainaut M."/>
            <person name="Kuo A."/>
            <person name="Kohler A."/>
            <person name="Murat C."/>
            <person name="Tang N."/>
            <person name="Roy S."/>
            <person name="Loubradou J."/>
            <person name="Henrissat B."/>
            <person name="Grigoriev I.V."/>
            <person name="Corradi N."/>
            <person name="Roux C."/>
            <person name="Martin F.M."/>
        </authorList>
    </citation>
    <scope>NUCLEOTIDE SEQUENCE [LARGE SCALE GENOMIC DNA]</scope>
    <source>
        <strain evidence="1 2">DAOM 194757</strain>
    </source>
</reference>